<name>A0A2P4SG32_BAMTH</name>
<dbReference type="EMBL" id="PPHD01052131">
    <property type="protein sequence ID" value="POI23065.1"/>
    <property type="molecule type" value="Genomic_DNA"/>
</dbReference>
<feature type="transmembrane region" description="Helical" evidence="1">
    <location>
        <begin position="20"/>
        <end position="47"/>
    </location>
</feature>
<evidence type="ECO:0000313" key="2">
    <source>
        <dbReference type="EMBL" id="POI23065.1"/>
    </source>
</evidence>
<keyword evidence="1" id="KW-0472">Membrane</keyword>
<gene>
    <name evidence="2" type="ORF">CIB84_013188</name>
</gene>
<keyword evidence="3" id="KW-1185">Reference proteome</keyword>
<evidence type="ECO:0000313" key="3">
    <source>
        <dbReference type="Proteomes" id="UP000237246"/>
    </source>
</evidence>
<dbReference type="Proteomes" id="UP000237246">
    <property type="component" value="Unassembled WGS sequence"/>
</dbReference>
<keyword evidence="1" id="KW-1133">Transmembrane helix</keyword>
<organism evidence="2 3">
    <name type="scientific">Bambusicola thoracicus</name>
    <name type="common">Chinese bamboo-partridge</name>
    <name type="synonym">Perdix thoracica</name>
    <dbReference type="NCBI Taxonomy" id="9083"/>
    <lineage>
        <taxon>Eukaryota</taxon>
        <taxon>Metazoa</taxon>
        <taxon>Chordata</taxon>
        <taxon>Craniata</taxon>
        <taxon>Vertebrata</taxon>
        <taxon>Euteleostomi</taxon>
        <taxon>Archelosauria</taxon>
        <taxon>Archosauria</taxon>
        <taxon>Dinosauria</taxon>
        <taxon>Saurischia</taxon>
        <taxon>Theropoda</taxon>
        <taxon>Coelurosauria</taxon>
        <taxon>Aves</taxon>
        <taxon>Neognathae</taxon>
        <taxon>Galloanserae</taxon>
        <taxon>Galliformes</taxon>
        <taxon>Phasianidae</taxon>
        <taxon>Perdicinae</taxon>
        <taxon>Bambusicola</taxon>
    </lineage>
</organism>
<dbReference type="AlphaFoldDB" id="A0A2P4SG32"/>
<reference evidence="2 3" key="1">
    <citation type="submission" date="2018-01" db="EMBL/GenBank/DDBJ databases">
        <title>Comparison of the Chinese Bamboo Partridge and Red Junglefowl genome sequences highlights the importance of demography in genome evolution.</title>
        <authorList>
            <person name="Tiley G.P."/>
            <person name="Kimball R.T."/>
            <person name="Braun E.L."/>
            <person name="Burleigh J.G."/>
        </authorList>
    </citation>
    <scope>NUCLEOTIDE SEQUENCE [LARGE SCALE GENOMIC DNA]</scope>
    <source>
        <strain evidence="2">RTK389</strain>
        <tissue evidence="2">Blood</tissue>
    </source>
</reference>
<evidence type="ECO:0000256" key="1">
    <source>
        <dbReference type="SAM" id="Phobius"/>
    </source>
</evidence>
<protein>
    <submittedName>
        <fullName evidence="2">Uncharacterized protein</fullName>
    </submittedName>
</protein>
<accession>A0A2P4SG32</accession>
<proteinExistence type="predicted"/>
<sequence length="80" mass="8937">MSTHEMMEALSHFTMLALLVTLKLSISSCGTVQILMLGTIGITLPFMKQPLRARQMSALYCCSMVLNQPSGTQMEEQLWI</sequence>
<comment type="caution">
    <text evidence="2">The sequence shown here is derived from an EMBL/GenBank/DDBJ whole genome shotgun (WGS) entry which is preliminary data.</text>
</comment>
<keyword evidence="1" id="KW-0812">Transmembrane</keyword>